<proteinExistence type="predicted"/>
<dbReference type="AlphaFoldDB" id="A0AAD5TQ29"/>
<accession>A0AAD5TQ29</accession>
<gene>
    <name evidence="1" type="ORF">HDU87_001134</name>
</gene>
<dbReference type="EMBL" id="JADGJQ010000012">
    <property type="protein sequence ID" value="KAJ3181524.1"/>
    <property type="molecule type" value="Genomic_DNA"/>
</dbReference>
<evidence type="ECO:0000313" key="1">
    <source>
        <dbReference type="EMBL" id="KAJ3181524.1"/>
    </source>
</evidence>
<organism evidence="1 2">
    <name type="scientific">Geranomyces variabilis</name>
    <dbReference type="NCBI Taxonomy" id="109894"/>
    <lineage>
        <taxon>Eukaryota</taxon>
        <taxon>Fungi</taxon>
        <taxon>Fungi incertae sedis</taxon>
        <taxon>Chytridiomycota</taxon>
        <taxon>Chytridiomycota incertae sedis</taxon>
        <taxon>Chytridiomycetes</taxon>
        <taxon>Spizellomycetales</taxon>
        <taxon>Powellomycetaceae</taxon>
        <taxon>Geranomyces</taxon>
    </lineage>
</organism>
<sequence>MLVFVVQNVVHTALQELLPITNTLIEWIEHNKLDNSVECKLMQEALRCAAPRGGIDLYVLNYDELGPSTTDRASTTGMLYCSAPDSYTPNVNAQSTAWLKRHWVETSPPSILVYLVLQIDFASTGEAAPDQRRNPAGSICHNMCELMDLYLTAGRMRGTLDRGSYEQQNAKIWKILGT</sequence>
<dbReference type="Proteomes" id="UP001212152">
    <property type="component" value="Unassembled WGS sequence"/>
</dbReference>
<protein>
    <submittedName>
        <fullName evidence="1">Uncharacterized protein</fullName>
    </submittedName>
</protein>
<keyword evidence="2" id="KW-1185">Reference proteome</keyword>
<comment type="caution">
    <text evidence="1">The sequence shown here is derived from an EMBL/GenBank/DDBJ whole genome shotgun (WGS) entry which is preliminary data.</text>
</comment>
<reference evidence="1" key="1">
    <citation type="submission" date="2020-05" db="EMBL/GenBank/DDBJ databases">
        <title>Phylogenomic resolution of chytrid fungi.</title>
        <authorList>
            <person name="Stajich J.E."/>
            <person name="Amses K."/>
            <person name="Simmons R."/>
            <person name="Seto K."/>
            <person name="Myers J."/>
            <person name="Bonds A."/>
            <person name="Quandt C.A."/>
            <person name="Barry K."/>
            <person name="Liu P."/>
            <person name="Grigoriev I."/>
            <person name="Longcore J.E."/>
            <person name="James T.Y."/>
        </authorList>
    </citation>
    <scope>NUCLEOTIDE SEQUENCE</scope>
    <source>
        <strain evidence="1">JEL0379</strain>
    </source>
</reference>
<name>A0AAD5TQ29_9FUNG</name>
<evidence type="ECO:0000313" key="2">
    <source>
        <dbReference type="Proteomes" id="UP001212152"/>
    </source>
</evidence>